<reference evidence="1" key="1">
    <citation type="submission" date="2020-04" db="EMBL/GenBank/DDBJ databases">
        <authorList>
            <person name="Zhang T."/>
        </authorList>
    </citation>
    <scope>NUCLEOTIDE SEQUENCE</scope>
    <source>
        <strain evidence="1">HKST-UBA79</strain>
    </source>
</reference>
<gene>
    <name evidence="1" type="ORF">KC980_02640</name>
</gene>
<comment type="caution">
    <text evidence="1">The sequence shown here is derived from an EMBL/GenBank/DDBJ whole genome shotgun (WGS) entry which is preliminary data.</text>
</comment>
<sequence>MKNLNDQGQTLVLVLFATTLALVVAAGLSLNSVTSLNRISTSDTSARTLASAEGGAEAFLIKSKTDLAGLINTCDGSYDFDSAPNACRIDFPSIDNKDSLNSRAVVEVDALGNGPEYDVLLQNGKTVQVSMNKYAGTKFNVCWSALSPIASSDSTALSFNMYDFNLNELETYVLDCASCTYPNGMIVSNPTFTATNGTAHNMQNCVEADYPFSSGHDVVFRLRSLGGDSAVKIVAETGVNLPLQGYEIISSGMLVNSNNNYVSDTVRTVRVRKSLPYVAGFLDYALYSDSGTID</sequence>
<proteinExistence type="predicted"/>
<reference evidence="1" key="2">
    <citation type="journal article" date="2021" name="Microbiome">
        <title>Successional dynamics and alternative stable states in a saline activated sludge microbial community over 9 years.</title>
        <authorList>
            <person name="Wang Y."/>
            <person name="Ye J."/>
            <person name="Ju F."/>
            <person name="Liu L."/>
            <person name="Boyd J.A."/>
            <person name="Deng Y."/>
            <person name="Parks D.H."/>
            <person name="Jiang X."/>
            <person name="Yin X."/>
            <person name="Woodcroft B.J."/>
            <person name="Tyson G.W."/>
            <person name="Hugenholtz P."/>
            <person name="Polz M.F."/>
            <person name="Zhang T."/>
        </authorList>
    </citation>
    <scope>NUCLEOTIDE SEQUENCE</scope>
    <source>
        <strain evidence="1">HKST-UBA79</strain>
    </source>
</reference>
<organism evidence="1 2">
    <name type="scientific">candidate division WWE3 bacterium</name>
    <dbReference type="NCBI Taxonomy" id="2053526"/>
    <lineage>
        <taxon>Bacteria</taxon>
        <taxon>Katanobacteria</taxon>
    </lineage>
</organism>
<name>A0A955ED60_UNCKA</name>
<dbReference type="AlphaFoldDB" id="A0A955ED60"/>
<protein>
    <submittedName>
        <fullName evidence="1">Uncharacterized protein</fullName>
    </submittedName>
</protein>
<accession>A0A955ED60</accession>
<evidence type="ECO:0000313" key="2">
    <source>
        <dbReference type="Proteomes" id="UP000740557"/>
    </source>
</evidence>
<evidence type="ECO:0000313" key="1">
    <source>
        <dbReference type="EMBL" id="MCA9308383.1"/>
    </source>
</evidence>
<dbReference type="EMBL" id="JAGQNX010000075">
    <property type="protein sequence ID" value="MCA9308383.1"/>
    <property type="molecule type" value="Genomic_DNA"/>
</dbReference>
<dbReference type="Proteomes" id="UP000740557">
    <property type="component" value="Unassembled WGS sequence"/>
</dbReference>